<keyword evidence="2" id="KW-1185">Reference proteome</keyword>
<organism evidence="1 2">
    <name type="scientific">Sclerotinia sclerotiorum (strain ATCC 18683 / 1980 / Ss-1)</name>
    <name type="common">White mold</name>
    <name type="synonym">Whetzelinia sclerotiorum</name>
    <dbReference type="NCBI Taxonomy" id="665079"/>
    <lineage>
        <taxon>Eukaryota</taxon>
        <taxon>Fungi</taxon>
        <taxon>Dikarya</taxon>
        <taxon>Ascomycota</taxon>
        <taxon>Pezizomycotina</taxon>
        <taxon>Leotiomycetes</taxon>
        <taxon>Helotiales</taxon>
        <taxon>Sclerotiniaceae</taxon>
        <taxon>Sclerotinia</taxon>
    </lineage>
</organism>
<accession>A7F396</accession>
<dbReference type="InParanoid" id="A7F396"/>
<dbReference type="GeneID" id="5482941"/>
<sequence length="36" mass="3603">MANLCAGLTLVGAIRVGTVNPGHTDGAVHTCIRGNL</sequence>
<dbReference type="EMBL" id="CH476640">
    <property type="protein sequence ID" value="EDN97217.1"/>
    <property type="molecule type" value="Genomic_DNA"/>
</dbReference>
<evidence type="ECO:0000313" key="1">
    <source>
        <dbReference type="EMBL" id="EDN97217.1"/>
    </source>
</evidence>
<protein>
    <submittedName>
        <fullName evidence="1">Uncharacterized protein</fullName>
    </submittedName>
</protein>
<name>A7F396_SCLS1</name>
<evidence type="ECO:0000313" key="2">
    <source>
        <dbReference type="Proteomes" id="UP000001312"/>
    </source>
</evidence>
<gene>
    <name evidence="1" type="ORF">SS1G_11742</name>
</gene>
<dbReference type="RefSeq" id="XP_001586713.1">
    <property type="nucleotide sequence ID" value="XM_001586663.1"/>
</dbReference>
<proteinExistence type="predicted"/>
<dbReference type="Proteomes" id="UP000001312">
    <property type="component" value="Unassembled WGS sequence"/>
</dbReference>
<dbReference type="KEGG" id="ssl:SS1G_11742"/>
<reference evidence="2" key="1">
    <citation type="journal article" date="2011" name="PLoS Genet.">
        <title>Genomic analysis of the necrotrophic fungal pathogens Sclerotinia sclerotiorum and Botrytis cinerea.</title>
        <authorList>
            <person name="Amselem J."/>
            <person name="Cuomo C.A."/>
            <person name="van Kan J.A."/>
            <person name="Viaud M."/>
            <person name="Benito E.P."/>
            <person name="Couloux A."/>
            <person name="Coutinho P.M."/>
            <person name="de Vries R.P."/>
            <person name="Dyer P.S."/>
            <person name="Fillinger S."/>
            <person name="Fournier E."/>
            <person name="Gout L."/>
            <person name="Hahn M."/>
            <person name="Kohn L."/>
            <person name="Lapalu N."/>
            <person name="Plummer K.M."/>
            <person name="Pradier J.M."/>
            <person name="Quevillon E."/>
            <person name="Sharon A."/>
            <person name="Simon A."/>
            <person name="ten Have A."/>
            <person name="Tudzynski B."/>
            <person name="Tudzynski P."/>
            <person name="Wincker P."/>
            <person name="Andrew M."/>
            <person name="Anthouard V."/>
            <person name="Beever R.E."/>
            <person name="Beffa R."/>
            <person name="Benoit I."/>
            <person name="Bouzid O."/>
            <person name="Brault B."/>
            <person name="Chen Z."/>
            <person name="Choquer M."/>
            <person name="Collemare J."/>
            <person name="Cotton P."/>
            <person name="Danchin E.G."/>
            <person name="Da Silva C."/>
            <person name="Gautier A."/>
            <person name="Giraud C."/>
            <person name="Giraud T."/>
            <person name="Gonzalez C."/>
            <person name="Grossetete S."/>
            <person name="Guldener U."/>
            <person name="Henrissat B."/>
            <person name="Howlett B.J."/>
            <person name="Kodira C."/>
            <person name="Kretschmer M."/>
            <person name="Lappartient A."/>
            <person name="Leroch M."/>
            <person name="Levis C."/>
            <person name="Mauceli E."/>
            <person name="Neuveglise C."/>
            <person name="Oeser B."/>
            <person name="Pearson M."/>
            <person name="Poulain J."/>
            <person name="Poussereau N."/>
            <person name="Quesneville H."/>
            <person name="Rascle C."/>
            <person name="Schumacher J."/>
            <person name="Segurens B."/>
            <person name="Sexton A."/>
            <person name="Silva E."/>
            <person name="Sirven C."/>
            <person name="Soanes D.M."/>
            <person name="Talbot N.J."/>
            <person name="Templeton M."/>
            <person name="Yandava C."/>
            <person name="Yarden O."/>
            <person name="Zeng Q."/>
            <person name="Rollins J.A."/>
            <person name="Lebrun M.H."/>
            <person name="Dickman M."/>
        </authorList>
    </citation>
    <scope>NUCLEOTIDE SEQUENCE [LARGE SCALE GENOMIC DNA]</scope>
    <source>
        <strain evidence="2">ATCC 18683 / 1980 / Ss-1</strain>
    </source>
</reference>
<dbReference type="AlphaFoldDB" id="A7F396"/>